<evidence type="ECO:0000313" key="2">
    <source>
        <dbReference type="Proteomes" id="UP000515151"/>
    </source>
</evidence>
<sequence length="685" mass="74618">MAQNNQPASFEESIPPTPVYSQPLMTHAPLPPTPAGAPPTHSGVVPPPVPSPETRAPSTSTDGARIVTLEGDITTLRGTINQMAADMVELMALLKGPNRASSNSTPPPGYGPTVDPNPWVSPTHAPEGVEAPAIHAPTGHPANVPPPSVTLSAVIPPPPSDPTTLVPPPMSILVTAPVYAAPPPMVFPVPNLHAPVYTSEPLAFPAPQPYISFSYPAPPPVNIPVSEPNTPTQAAFAAPPTNCLLETEVEQEQRFLKMEENIKALQSGGSRLDAGDGDWSLFSAMRLPPKIKAPEFQRYHGTTDPRHHLHHYRGKMLQYWDYEEFVIHTFQDSLAGAALDWYMSLKAADIPTWADLSGKFIDQYKYCVETPPTLLELSTMEMAEDQGFEAYAVKWRARAAKHVPPISEAQQIQLFHSILTKAYYLHLLAHTSSFSSLIDAGKKLDMGIKLGKIEGSTGKEGQSSKNATTAPSPTSNKKGRDASVNAVSLGRQTPMQYQQQYPALPINYSTPPAYPPPRAPQPYDHNYAPTPHWASPNRPLTLGVPPSAQRAPTLQPRQGGQARPRLQYPPFLVPQSQVYRQLLAAKEIRPVAPHPQFNPANQDQNLHCEYHMGAPGHTTDDCYTLRGKLQEMIEKNRLSFNEVKPPNVQANSLPDHGSSFDAAINLIGICPRGKDKAEEEKLIFP</sequence>
<feature type="region of interest" description="Disordered" evidence="1">
    <location>
        <begin position="454"/>
        <end position="483"/>
    </location>
</feature>
<dbReference type="PANTHER" id="PTHR33223">
    <property type="entry name" value="CCHC-TYPE DOMAIN-CONTAINING PROTEIN"/>
    <property type="match status" value="1"/>
</dbReference>
<gene>
    <name evidence="3" type="primary">LOC116204540</name>
</gene>
<dbReference type="Proteomes" id="UP000515151">
    <property type="component" value="Chromosome 1"/>
</dbReference>
<name>A0A6P8D5Z3_PUNGR</name>
<dbReference type="PANTHER" id="PTHR33223:SF8">
    <property type="entry name" value="OS04G0172440 PROTEIN"/>
    <property type="match status" value="1"/>
</dbReference>
<evidence type="ECO:0000256" key="1">
    <source>
        <dbReference type="SAM" id="MobiDB-lite"/>
    </source>
</evidence>
<feature type="region of interest" description="Disordered" evidence="1">
    <location>
        <begin position="98"/>
        <end position="156"/>
    </location>
</feature>
<accession>A0A6P8D5Z3</accession>
<feature type="region of interest" description="Disordered" evidence="1">
    <location>
        <begin position="545"/>
        <end position="564"/>
    </location>
</feature>
<reference evidence="2" key="1">
    <citation type="journal article" date="2020" name="Plant Biotechnol. J.">
        <title>The pomegranate (Punica granatum L.) draft genome dissects genetic divergence between soft- and hard-seeded cultivars.</title>
        <authorList>
            <person name="Luo X."/>
            <person name="Li H."/>
            <person name="Wu Z."/>
            <person name="Yao W."/>
            <person name="Zhao P."/>
            <person name="Cao D."/>
            <person name="Yu H."/>
            <person name="Li K."/>
            <person name="Poudel K."/>
            <person name="Zhao D."/>
            <person name="Zhang F."/>
            <person name="Xia X."/>
            <person name="Chen L."/>
            <person name="Wang Q."/>
            <person name="Jing D."/>
            <person name="Cao S."/>
        </authorList>
    </citation>
    <scope>NUCLEOTIDE SEQUENCE [LARGE SCALE GENOMIC DNA]</scope>
    <source>
        <strain evidence="2">cv. Tunisia</strain>
    </source>
</reference>
<keyword evidence="2" id="KW-1185">Reference proteome</keyword>
<organism evidence="2 3">
    <name type="scientific">Punica granatum</name>
    <name type="common">Pomegranate</name>
    <dbReference type="NCBI Taxonomy" id="22663"/>
    <lineage>
        <taxon>Eukaryota</taxon>
        <taxon>Viridiplantae</taxon>
        <taxon>Streptophyta</taxon>
        <taxon>Embryophyta</taxon>
        <taxon>Tracheophyta</taxon>
        <taxon>Spermatophyta</taxon>
        <taxon>Magnoliopsida</taxon>
        <taxon>eudicotyledons</taxon>
        <taxon>Gunneridae</taxon>
        <taxon>Pentapetalae</taxon>
        <taxon>rosids</taxon>
        <taxon>malvids</taxon>
        <taxon>Myrtales</taxon>
        <taxon>Lythraceae</taxon>
        <taxon>Punica</taxon>
    </lineage>
</organism>
<reference evidence="3" key="2">
    <citation type="submission" date="2025-08" db="UniProtKB">
        <authorList>
            <consortium name="RefSeq"/>
        </authorList>
    </citation>
    <scope>IDENTIFICATION</scope>
    <source>
        <tissue evidence="3">Leaf</tissue>
    </source>
</reference>
<evidence type="ECO:0000313" key="3">
    <source>
        <dbReference type="RefSeq" id="XP_031392542.1"/>
    </source>
</evidence>
<dbReference type="RefSeq" id="XP_031392542.1">
    <property type="nucleotide sequence ID" value="XM_031536682.1"/>
</dbReference>
<protein>
    <submittedName>
        <fullName evidence="3">Uncharacterized protein LOC116204540</fullName>
    </submittedName>
</protein>
<dbReference type="GeneID" id="116204540"/>
<dbReference type="AlphaFoldDB" id="A0A6P8D5Z3"/>
<proteinExistence type="predicted"/>
<dbReference type="OrthoDB" id="1740536at2759"/>
<feature type="compositionally biased region" description="Polar residues" evidence="1">
    <location>
        <begin position="459"/>
        <end position="476"/>
    </location>
</feature>
<feature type="region of interest" description="Disordered" evidence="1">
    <location>
        <begin position="1"/>
        <end position="66"/>
    </location>
</feature>